<protein>
    <submittedName>
        <fullName evidence="1">Uncharacterized protein</fullName>
    </submittedName>
</protein>
<dbReference type="EMBL" id="HACA01011314">
    <property type="protein sequence ID" value="CDW28675.1"/>
    <property type="molecule type" value="Transcribed_RNA"/>
</dbReference>
<sequence length="31" mass="3425">MVTSTAVEGEEGWRSIAVWCIQMHSNCIQSA</sequence>
<dbReference type="AlphaFoldDB" id="A0A0K2TTE4"/>
<name>A0A0K2TTE4_LEPSM</name>
<proteinExistence type="predicted"/>
<reference evidence="1" key="1">
    <citation type="submission" date="2014-05" db="EMBL/GenBank/DDBJ databases">
        <authorList>
            <person name="Chronopoulou M."/>
        </authorList>
    </citation>
    <scope>NUCLEOTIDE SEQUENCE</scope>
    <source>
        <tissue evidence="1">Whole organism</tissue>
    </source>
</reference>
<accession>A0A0K2TTE4</accession>
<dbReference type="EMBL" id="HACA01011315">
    <property type="protein sequence ID" value="CDW28676.1"/>
    <property type="molecule type" value="Transcribed_RNA"/>
</dbReference>
<organism evidence="1">
    <name type="scientific">Lepeophtheirus salmonis</name>
    <name type="common">Salmon louse</name>
    <name type="synonym">Caligus salmonis</name>
    <dbReference type="NCBI Taxonomy" id="72036"/>
    <lineage>
        <taxon>Eukaryota</taxon>
        <taxon>Metazoa</taxon>
        <taxon>Ecdysozoa</taxon>
        <taxon>Arthropoda</taxon>
        <taxon>Crustacea</taxon>
        <taxon>Multicrustacea</taxon>
        <taxon>Hexanauplia</taxon>
        <taxon>Copepoda</taxon>
        <taxon>Siphonostomatoida</taxon>
        <taxon>Caligidae</taxon>
        <taxon>Lepeophtheirus</taxon>
    </lineage>
</organism>
<evidence type="ECO:0000313" key="1">
    <source>
        <dbReference type="EMBL" id="CDW28676.1"/>
    </source>
</evidence>